<dbReference type="PROSITE" id="PS51746">
    <property type="entry name" value="PPM_2"/>
    <property type="match status" value="1"/>
</dbReference>
<evidence type="ECO:0000256" key="11">
    <source>
        <dbReference type="ARBA" id="ARBA00079123"/>
    </source>
</evidence>
<comment type="catalytic activity">
    <reaction evidence="7">
        <text>O-phospho-L-seryl-[protein] + H2O = L-seryl-[protein] + phosphate</text>
        <dbReference type="Rhea" id="RHEA:20629"/>
        <dbReference type="Rhea" id="RHEA-COMP:9863"/>
        <dbReference type="Rhea" id="RHEA-COMP:11604"/>
        <dbReference type="ChEBI" id="CHEBI:15377"/>
        <dbReference type="ChEBI" id="CHEBI:29999"/>
        <dbReference type="ChEBI" id="CHEBI:43474"/>
        <dbReference type="ChEBI" id="CHEBI:83421"/>
        <dbReference type="EC" id="3.1.3.16"/>
    </reaction>
</comment>
<dbReference type="PANTHER" id="PTHR47992">
    <property type="entry name" value="PROTEIN PHOSPHATASE"/>
    <property type="match status" value="1"/>
</dbReference>
<keyword evidence="4 15" id="KW-0378">Hydrolase</keyword>
<dbReference type="InterPro" id="IPR015655">
    <property type="entry name" value="PP2C"/>
</dbReference>
<dbReference type="GO" id="GO:0004722">
    <property type="term" value="F:protein serine/threonine phosphatase activity"/>
    <property type="evidence" value="ECO:0007669"/>
    <property type="project" value="UniProtKB-EC"/>
</dbReference>
<dbReference type="FunFam" id="3.60.40.10:FF:000002">
    <property type="entry name" value="Serine/threonine phosphatase stp"/>
    <property type="match status" value="1"/>
</dbReference>
<evidence type="ECO:0000256" key="10">
    <source>
        <dbReference type="ARBA" id="ARBA00077741"/>
    </source>
</evidence>
<comment type="cofactor">
    <cofactor evidence="1">
        <name>Mn(2+)</name>
        <dbReference type="ChEBI" id="CHEBI:29035"/>
    </cofactor>
</comment>
<comment type="catalytic activity">
    <reaction evidence="8">
        <text>O-phospho-L-threonyl-[protein] + H2O = L-threonyl-[protein] + phosphate</text>
        <dbReference type="Rhea" id="RHEA:47004"/>
        <dbReference type="Rhea" id="RHEA-COMP:11060"/>
        <dbReference type="Rhea" id="RHEA-COMP:11605"/>
        <dbReference type="ChEBI" id="CHEBI:15377"/>
        <dbReference type="ChEBI" id="CHEBI:30013"/>
        <dbReference type="ChEBI" id="CHEBI:43474"/>
        <dbReference type="ChEBI" id="CHEBI:61977"/>
        <dbReference type="EC" id="3.1.3.16"/>
    </reaction>
</comment>
<evidence type="ECO:0000256" key="9">
    <source>
        <dbReference type="ARBA" id="ARBA00071184"/>
    </source>
</evidence>
<evidence type="ECO:0000256" key="6">
    <source>
        <dbReference type="ARBA" id="ARBA00023211"/>
    </source>
</evidence>
<feature type="region of interest" description="Disordered" evidence="12">
    <location>
        <begin position="267"/>
        <end position="293"/>
    </location>
</feature>
<name>A0A853CEF7_9ACTN</name>
<dbReference type="GO" id="GO:0046872">
    <property type="term" value="F:metal ion binding"/>
    <property type="evidence" value="ECO:0007669"/>
    <property type="project" value="UniProtKB-KW"/>
</dbReference>
<evidence type="ECO:0000256" key="2">
    <source>
        <dbReference type="ARBA" id="ARBA00013081"/>
    </source>
</evidence>
<dbReference type="SMART" id="SM00331">
    <property type="entry name" value="PP2C_SIG"/>
    <property type="match status" value="1"/>
</dbReference>
<gene>
    <name evidence="15" type="ORF">GGQ55_001717</name>
</gene>
<dbReference type="InterPro" id="IPR001932">
    <property type="entry name" value="PPM-type_phosphatase-like_dom"/>
</dbReference>
<evidence type="ECO:0000313" key="15">
    <source>
        <dbReference type="EMBL" id="NYJ05439.1"/>
    </source>
</evidence>
<evidence type="ECO:0000256" key="3">
    <source>
        <dbReference type="ARBA" id="ARBA00022723"/>
    </source>
</evidence>
<dbReference type="InterPro" id="IPR036457">
    <property type="entry name" value="PPM-type-like_dom_sf"/>
</dbReference>
<evidence type="ECO:0000256" key="4">
    <source>
        <dbReference type="ARBA" id="ARBA00022801"/>
    </source>
</evidence>
<keyword evidence="3" id="KW-0479">Metal-binding</keyword>
<evidence type="ECO:0000259" key="14">
    <source>
        <dbReference type="PROSITE" id="PS51746"/>
    </source>
</evidence>
<feature type="compositionally biased region" description="Low complexity" evidence="12">
    <location>
        <begin position="449"/>
        <end position="462"/>
    </location>
</feature>
<evidence type="ECO:0000256" key="7">
    <source>
        <dbReference type="ARBA" id="ARBA00047761"/>
    </source>
</evidence>
<evidence type="ECO:0000256" key="1">
    <source>
        <dbReference type="ARBA" id="ARBA00001936"/>
    </source>
</evidence>
<dbReference type="Gene3D" id="3.60.40.10">
    <property type="entry name" value="PPM-type phosphatase domain"/>
    <property type="match status" value="1"/>
</dbReference>
<keyword evidence="5" id="KW-0904">Protein phosphatase</keyword>
<accession>A0A853CEF7</accession>
<dbReference type="CDD" id="cd00143">
    <property type="entry name" value="PP2Cc"/>
    <property type="match status" value="1"/>
</dbReference>
<dbReference type="SMART" id="SM00332">
    <property type="entry name" value="PP2Cc"/>
    <property type="match status" value="1"/>
</dbReference>
<protein>
    <recommendedName>
        <fullName evidence="9">Serine/threonine protein phosphatase PstP</fullName>
        <ecNumber evidence="2">3.1.3.16</ecNumber>
    </recommendedName>
    <alternativeName>
        <fullName evidence="11">Mycobacterial Ser/Thr phosphatase</fullName>
    </alternativeName>
    <alternativeName>
        <fullName evidence="10">PP2C-family Ser/Thr phosphatase</fullName>
    </alternativeName>
</protein>
<evidence type="ECO:0000256" key="5">
    <source>
        <dbReference type="ARBA" id="ARBA00022912"/>
    </source>
</evidence>
<dbReference type="RefSeq" id="WP_179716090.1">
    <property type="nucleotide sequence ID" value="NZ_JACBZT010000001.1"/>
</dbReference>
<feature type="domain" description="PPM-type phosphatase" evidence="14">
    <location>
        <begin position="6"/>
        <end position="235"/>
    </location>
</feature>
<dbReference type="Pfam" id="PF13672">
    <property type="entry name" value="PP2C_2"/>
    <property type="match status" value="1"/>
</dbReference>
<evidence type="ECO:0000256" key="8">
    <source>
        <dbReference type="ARBA" id="ARBA00048336"/>
    </source>
</evidence>
<feature type="transmembrane region" description="Helical" evidence="13">
    <location>
        <begin position="301"/>
        <end position="323"/>
    </location>
</feature>
<dbReference type="AlphaFoldDB" id="A0A853CEF7"/>
<reference evidence="15 16" key="1">
    <citation type="submission" date="2020-07" db="EMBL/GenBank/DDBJ databases">
        <title>Sequencing the genomes of 1000 actinobacteria strains.</title>
        <authorList>
            <person name="Klenk H.-P."/>
        </authorList>
    </citation>
    <scope>NUCLEOTIDE SEQUENCE [LARGE SCALE GENOMIC DNA]</scope>
    <source>
        <strain evidence="15 16">DSM 104001</strain>
    </source>
</reference>
<proteinExistence type="predicted"/>
<keyword evidence="13" id="KW-1133">Transmembrane helix</keyword>
<sequence>MTLVLRYAARSDRGLIRGNNQDSVYAGPRLLAVADGMGGHAAGDVASKVVIAALEHLDDDAPSGDMLQSMRAAVFEGSEHLREVIREAPQLEGMGTTLTAILFAGGRLALCHVGDSRAYLLRDGEMSQITHDDTFVQTLIDDGRITQEEANSHPQRSLLLRALNGQDVEPDLSMREARAGDRYLLCSDGLSGVVSEETLADALKDPDPQSTADRLIELALRSGGPDNITVIVADVIEVEGGHPALMEPVVDGAAGDNVGQRQVDNRSAAGRAALADPPPPPPPAMPSSVSPPPRRRRRMRWALIALGLVVVLIGAGVGTYAWALQHWFVGVEGSGQDENVAVFRGLHTSPFGVDLYRVDSSTDLAVSDLTPDYRSRVRDGIEANDADDAARILATLRAHRLPLCRTTGKEEPASPTTASPTVGLPSGTLPSDTLPSDTSASGFPVPTGSTATASSTTRTSSAEPGVNCREEN</sequence>
<dbReference type="SUPFAM" id="SSF81606">
    <property type="entry name" value="PP2C-like"/>
    <property type="match status" value="1"/>
</dbReference>
<dbReference type="EC" id="3.1.3.16" evidence="2"/>
<keyword evidence="13" id="KW-0812">Transmembrane</keyword>
<dbReference type="Proteomes" id="UP000541969">
    <property type="component" value="Unassembled WGS sequence"/>
</dbReference>
<comment type="caution">
    <text evidence="15">The sequence shown here is derived from an EMBL/GenBank/DDBJ whole genome shotgun (WGS) entry which is preliminary data.</text>
</comment>
<evidence type="ECO:0000313" key="16">
    <source>
        <dbReference type="Proteomes" id="UP000541969"/>
    </source>
</evidence>
<feature type="region of interest" description="Disordered" evidence="12">
    <location>
        <begin position="404"/>
        <end position="472"/>
    </location>
</feature>
<keyword evidence="16" id="KW-1185">Reference proteome</keyword>
<dbReference type="EMBL" id="JACBZT010000001">
    <property type="protein sequence ID" value="NYJ05439.1"/>
    <property type="molecule type" value="Genomic_DNA"/>
</dbReference>
<keyword evidence="13" id="KW-0472">Membrane</keyword>
<keyword evidence="6" id="KW-0464">Manganese</keyword>
<evidence type="ECO:0000256" key="12">
    <source>
        <dbReference type="SAM" id="MobiDB-lite"/>
    </source>
</evidence>
<organism evidence="15 16">
    <name type="scientific">Petropleomorpha daqingensis</name>
    <dbReference type="NCBI Taxonomy" id="2026353"/>
    <lineage>
        <taxon>Bacteria</taxon>
        <taxon>Bacillati</taxon>
        <taxon>Actinomycetota</taxon>
        <taxon>Actinomycetes</taxon>
        <taxon>Geodermatophilales</taxon>
        <taxon>Geodermatophilaceae</taxon>
        <taxon>Petropleomorpha</taxon>
    </lineage>
</organism>
<feature type="compositionally biased region" description="Pro residues" evidence="12">
    <location>
        <begin position="276"/>
        <end position="292"/>
    </location>
</feature>
<evidence type="ECO:0000256" key="13">
    <source>
        <dbReference type="SAM" id="Phobius"/>
    </source>
</evidence>
<feature type="compositionally biased region" description="Polar residues" evidence="12">
    <location>
        <begin position="428"/>
        <end position="441"/>
    </location>
</feature>